<feature type="transmembrane region" description="Helical" evidence="1">
    <location>
        <begin position="156"/>
        <end position="174"/>
    </location>
</feature>
<protein>
    <submittedName>
        <fullName evidence="2">Phosphoribose diphosphate:decaprenyl-phosphate phosphoribosyltransferase</fullName>
    </submittedName>
</protein>
<dbReference type="RefSeq" id="WP_009193667.1">
    <property type="nucleotide sequence ID" value="NZ_AODQ01000003.1"/>
</dbReference>
<dbReference type="STRING" id="1279009.ADICEAN_00255"/>
<dbReference type="EMBL" id="AODQ01000003">
    <property type="protein sequence ID" value="EMR04652.1"/>
    <property type="molecule type" value="Genomic_DNA"/>
</dbReference>
<dbReference type="Proteomes" id="UP000011910">
    <property type="component" value="Unassembled WGS sequence"/>
</dbReference>
<keyword evidence="1" id="KW-1133">Transmembrane helix</keyword>
<comment type="caution">
    <text evidence="2">The sequence shown here is derived from an EMBL/GenBank/DDBJ whole genome shotgun (WGS) entry which is preliminary data.</text>
</comment>
<evidence type="ECO:0000313" key="3">
    <source>
        <dbReference type="Proteomes" id="UP000011910"/>
    </source>
</evidence>
<keyword evidence="3" id="KW-1185">Reference proteome</keyword>
<dbReference type="AlphaFoldDB" id="M7NBM0"/>
<keyword evidence="1" id="KW-0472">Membrane</keyword>
<accession>M7NBM0</accession>
<reference evidence="2 3" key="1">
    <citation type="journal article" date="2013" name="Genome Announc.">
        <title>Draft Genome Sequence of Cesiribacter andamanensis Strain AMV16T, Isolated from a Soil Sample from a Mud Volcano in the Andaman Islands, India.</title>
        <authorList>
            <person name="Shivaji S."/>
            <person name="Ara S."/>
            <person name="Begum Z."/>
            <person name="Srinivas T.N."/>
            <person name="Singh A."/>
            <person name="Kumar Pinnaka A."/>
        </authorList>
    </citation>
    <scope>NUCLEOTIDE SEQUENCE [LARGE SCALE GENOMIC DNA]</scope>
    <source>
        <strain evidence="2 3">AMV16</strain>
    </source>
</reference>
<proteinExistence type="predicted"/>
<sequence length="178" mass="20442">MAINLAYSYGLKNVALLDLFIIAFGFMLRVVAGGVLADVPISRWLVIMVFLLALFLALAKRRDDLLLFKKSGQQLRRSVKHYNLEFLGSCLTLLSGIIMVAYIMYTVSEEVIQRLQTENLYMTSVFVIAGMMRYLQITLVENNSGSPTRILYTDNFIRFVILGWIISFYSILYLPKMW</sequence>
<keyword evidence="1" id="KW-0812">Transmembrane</keyword>
<keyword evidence="2" id="KW-0808">Transferase</keyword>
<name>M7NBM0_9BACT</name>
<dbReference type="PATRIC" id="fig|1279009.4.peg.257"/>
<feature type="transmembrane region" description="Helical" evidence="1">
    <location>
        <begin position="86"/>
        <end position="107"/>
    </location>
</feature>
<feature type="transmembrane region" description="Helical" evidence="1">
    <location>
        <begin position="41"/>
        <end position="59"/>
    </location>
</feature>
<organism evidence="2 3">
    <name type="scientific">Cesiribacter andamanensis AMV16</name>
    <dbReference type="NCBI Taxonomy" id="1279009"/>
    <lineage>
        <taxon>Bacteria</taxon>
        <taxon>Pseudomonadati</taxon>
        <taxon>Bacteroidota</taxon>
        <taxon>Cytophagia</taxon>
        <taxon>Cytophagales</taxon>
        <taxon>Cesiribacteraceae</taxon>
        <taxon>Cesiribacter</taxon>
    </lineage>
</organism>
<keyword evidence="2" id="KW-0328">Glycosyltransferase</keyword>
<evidence type="ECO:0000313" key="2">
    <source>
        <dbReference type="EMBL" id="EMR04652.1"/>
    </source>
</evidence>
<dbReference type="eggNOG" id="COG0382">
    <property type="taxonomic scope" value="Bacteria"/>
</dbReference>
<dbReference type="GO" id="GO:0016757">
    <property type="term" value="F:glycosyltransferase activity"/>
    <property type="evidence" value="ECO:0007669"/>
    <property type="project" value="UniProtKB-KW"/>
</dbReference>
<gene>
    <name evidence="2" type="ORF">ADICEAN_00255</name>
</gene>
<evidence type="ECO:0000256" key="1">
    <source>
        <dbReference type="SAM" id="Phobius"/>
    </source>
</evidence>
<feature type="transmembrane region" description="Helical" evidence="1">
    <location>
        <begin position="119"/>
        <end position="135"/>
    </location>
</feature>
<feature type="transmembrane region" description="Helical" evidence="1">
    <location>
        <begin position="14"/>
        <end position="35"/>
    </location>
</feature>